<keyword evidence="1" id="KW-0472">Membrane</keyword>
<dbReference type="InterPro" id="IPR047753">
    <property type="entry name" value="YtzI-like"/>
</dbReference>
<reference evidence="2 3" key="1">
    <citation type="submission" date="2020-08" db="EMBL/GenBank/DDBJ databases">
        <title>A Genomic Blueprint of the Chicken Gut Microbiome.</title>
        <authorList>
            <person name="Gilroy R."/>
            <person name="Ravi A."/>
            <person name="Getino M."/>
            <person name="Pursley I."/>
            <person name="Horton D.L."/>
            <person name="Alikhan N.-F."/>
            <person name="Baker D."/>
            <person name="Gharbi K."/>
            <person name="Hall N."/>
            <person name="Watson M."/>
            <person name="Adriaenssens E.M."/>
            <person name="Foster-Nyarko E."/>
            <person name="Jarju S."/>
            <person name="Secka A."/>
            <person name="Antonio M."/>
            <person name="Oren A."/>
            <person name="Chaudhuri R."/>
            <person name="La Ragione R.M."/>
            <person name="Hildebrand F."/>
            <person name="Pallen M.J."/>
        </authorList>
    </citation>
    <scope>NUCLEOTIDE SEQUENCE [LARGE SCALE GENOMIC DNA]</scope>
    <source>
        <strain evidence="2 3">Sa2BUA9</strain>
    </source>
</reference>
<comment type="caution">
    <text evidence="2">The sequence shown here is derived from an EMBL/GenBank/DDBJ whole genome shotgun (WGS) entry which is preliminary data.</text>
</comment>
<dbReference type="Proteomes" id="UP000640786">
    <property type="component" value="Unassembled WGS sequence"/>
</dbReference>
<feature type="transmembrane region" description="Helical" evidence="1">
    <location>
        <begin position="6"/>
        <end position="23"/>
    </location>
</feature>
<keyword evidence="1" id="KW-0812">Transmembrane</keyword>
<accession>A0ABR8RBR8</accession>
<keyword evidence="1" id="KW-1133">Transmembrane helix</keyword>
<proteinExistence type="predicted"/>
<organism evidence="2 3">
    <name type="scientific">Psychrobacillus faecigallinarum</name>
    <dbReference type="NCBI Taxonomy" id="2762235"/>
    <lineage>
        <taxon>Bacteria</taxon>
        <taxon>Bacillati</taxon>
        <taxon>Bacillota</taxon>
        <taxon>Bacilli</taxon>
        <taxon>Bacillales</taxon>
        <taxon>Bacillaceae</taxon>
        <taxon>Psychrobacillus</taxon>
    </lineage>
</organism>
<evidence type="ECO:0000313" key="2">
    <source>
        <dbReference type="EMBL" id="MBD7945243.1"/>
    </source>
</evidence>
<dbReference type="RefSeq" id="WP_144537223.1">
    <property type="nucleotide sequence ID" value="NZ_JACSQO010000007.1"/>
</dbReference>
<evidence type="ECO:0000256" key="1">
    <source>
        <dbReference type="SAM" id="Phobius"/>
    </source>
</evidence>
<keyword evidence="3" id="KW-1185">Reference proteome</keyword>
<protein>
    <submittedName>
        <fullName evidence="2">YtzI protein</fullName>
    </submittedName>
</protein>
<evidence type="ECO:0000313" key="3">
    <source>
        <dbReference type="Proteomes" id="UP000640786"/>
    </source>
</evidence>
<name>A0ABR8RBR8_9BACI</name>
<sequence length="50" mass="5737">MVTVIVIGIIIFIIVLALTIFTINKGYAYKHTIDERPTELEKKKKTHPPE</sequence>
<dbReference type="EMBL" id="JACSQO010000007">
    <property type="protein sequence ID" value="MBD7945243.1"/>
    <property type="molecule type" value="Genomic_DNA"/>
</dbReference>
<dbReference type="NCBIfam" id="NF033232">
    <property type="entry name" value="small_YtzI"/>
    <property type="match status" value="1"/>
</dbReference>
<gene>
    <name evidence="2" type="primary">ytzI</name>
    <name evidence="2" type="ORF">H9650_14045</name>
</gene>